<accession>A0A1H5YAH3</accession>
<evidence type="ECO:0000313" key="1">
    <source>
        <dbReference type="EMBL" id="SEG21063.1"/>
    </source>
</evidence>
<sequence length="124" mass="14879">MLSPREQWKEAWRYARFSHSMDTRQHLFTNVDQYRLVVVLTPTLASKARLMLEVRNRCEVETFHWLDWERELRFLAMKVSNSWRPNLAGAQLDMGDGEDWTELRVFTKKEICSVYKVREVRPGC</sequence>
<evidence type="ECO:0000313" key="2">
    <source>
        <dbReference type="Proteomes" id="UP000236745"/>
    </source>
</evidence>
<gene>
    <name evidence="1" type="ORF">SAMN05444390_1011683</name>
</gene>
<dbReference type="RefSeq" id="WP_104002564.1">
    <property type="nucleotide sequence ID" value="NZ_FNVQ01000001.1"/>
</dbReference>
<reference evidence="1 2" key="1">
    <citation type="submission" date="2016-10" db="EMBL/GenBank/DDBJ databases">
        <authorList>
            <person name="de Groot N.N."/>
        </authorList>
    </citation>
    <scope>NUCLEOTIDE SEQUENCE [LARGE SCALE GENOMIC DNA]</scope>
    <source>
        <strain evidence="1 2">DSM 22012</strain>
    </source>
</reference>
<name>A0A1H5YAH3_9GAMM</name>
<protein>
    <submittedName>
        <fullName evidence="1">Uncharacterized protein</fullName>
    </submittedName>
</protein>
<dbReference type="Proteomes" id="UP000236745">
    <property type="component" value="Unassembled WGS sequence"/>
</dbReference>
<organism evidence="1 2">
    <name type="scientific">Marinobacterium lutimaris</name>
    <dbReference type="NCBI Taxonomy" id="568106"/>
    <lineage>
        <taxon>Bacteria</taxon>
        <taxon>Pseudomonadati</taxon>
        <taxon>Pseudomonadota</taxon>
        <taxon>Gammaproteobacteria</taxon>
        <taxon>Oceanospirillales</taxon>
        <taxon>Oceanospirillaceae</taxon>
        <taxon>Marinobacterium</taxon>
    </lineage>
</organism>
<dbReference type="EMBL" id="FNVQ01000001">
    <property type="protein sequence ID" value="SEG21063.1"/>
    <property type="molecule type" value="Genomic_DNA"/>
</dbReference>
<proteinExistence type="predicted"/>
<dbReference type="AlphaFoldDB" id="A0A1H5YAH3"/>
<keyword evidence="2" id="KW-1185">Reference proteome</keyword>